<organism evidence="1 2">
    <name type="scientific">Auriscalpium vulgare</name>
    <dbReference type="NCBI Taxonomy" id="40419"/>
    <lineage>
        <taxon>Eukaryota</taxon>
        <taxon>Fungi</taxon>
        <taxon>Dikarya</taxon>
        <taxon>Basidiomycota</taxon>
        <taxon>Agaricomycotina</taxon>
        <taxon>Agaricomycetes</taxon>
        <taxon>Russulales</taxon>
        <taxon>Auriscalpiaceae</taxon>
        <taxon>Auriscalpium</taxon>
    </lineage>
</organism>
<gene>
    <name evidence="1" type="ORF">FA95DRAFT_1604892</name>
</gene>
<comment type="caution">
    <text evidence="1">The sequence shown here is derived from an EMBL/GenBank/DDBJ whole genome shotgun (WGS) entry which is preliminary data.</text>
</comment>
<evidence type="ECO:0000313" key="2">
    <source>
        <dbReference type="Proteomes" id="UP000814033"/>
    </source>
</evidence>
<protein>
    <submittedName>
        <fullName evidence="1">P-loop containing nucleoside triphosphate hydrolase protein</fullName>
    </submittedName>
</protein>
<reference evidence="1" key="1">
    <citation type="submission" date="2021-02" db="EMBL/GenBank/DDBJ databases">
        <authorList>
            <consortium name="DOE Joint Genome Institute"/>
            <person name="Ahrendt S."/>
            <person name="Looney B.P."/>
            <person name="Miyauchi S."/>
            <person name="Morin E."/>
            <person name="Drula E."/>
            <person name="Courty P.E."/>
            <person name="Chicoki N."/>
            <person name="Fauchery L."/>
            <person name="Kohler A."/>
            <person name="Kuo A."/>
            <person name="Labutti K."/>
            <person name="Pangilinan J."/>
            <person name="Lipzen A."/>
            <person name="Riley R."/>
            <person name="Andreopoulos W."/>
            <person name="He G."/>
            <person name="Johnson J."/>
            <person name="Barry K.W."/>
            <person name="Grigoriev I.V."/>
            <person name="Nagy L."/>
            <person name="Hibbett D."/>
            <person name="Henrissat B."/>
            <person name="Matheny P.B."/>
            <person name="Labbe J."/>
            <person name="Martin F."/>
        </authorList>
    </citation>
    <scope>NUCLEOTIDE SEQUENCE</scope>
    <source>
        <strain evidence="1">FP105234-sp</strain>
    </source>
</reference>
<dbReference type="Proteomes" id="UP000814033">
    <property type="component" value="Unassembled WGS sequence"/>
</dbReference>
<sequence>MVNICPQLLATGSCQDETCAFKHDVLFCEPCQLVLISQAAYASHVKGKKHQRNVSGAGKMHHCPICNVPVPPGQGWQLHLRGKRHELLAQQGGVSSDVQPEAVPVRAGEVLCELCDVVVTAERWERHTNQRTHKSKEKYAAYKAVFDDASKDKNGVSLSHGGGIDYGVVELPEAIRGVMVQLTIKTAVPLSTIRIVQIRLSSSLSRLPQTSGFAVSAPDSGSLRLQYGRETRLGITLRHDHRGRFEDRLEITFEDTTLKQKFIIVRLLKATVGSKADYELLKPSRPYVPRQRTARQAEVDVVPGPSAPALEAVKWVVSLPHAPIPQSISSVLFSGSTSDVIRQLRRTVLPASLNKDTYGRHFKTLLWIEEGRMERDLQTYDIDDARLTRHNQYYYLEVPGLAEKRPSVLTGDRILVQRHGAATGKWFEGHVHTVRKEEVGLRFHGSFPIPSADQLHNVHFKLNRTPLRRQHQALDTAFIERRVLFPTQQHVDGMVPSNVSMMNFYNGLLAGNAPQRAAVSAIVRLPPGSVPFVIFGPPGTGKTITTIEAIRQVLRTKPNARILACAPSNSAADLLASRLAMLGPDQLFRHYAPSRFKDTVPDELLQFTCTNSQGHFTLPPIAVLKRYKVIVSTCVSASFAHNIGLPRGHFSHIFVDEAGQATEPEVMIAIKTMADPSTNVVLSGDPKQLGPIIRSAIARRLQLDVSYMERLMNLESDIYDEDDGHGTTIVKLTQNYRSHPAILTFPNERFYNGDLEPCADARVMNSYLGSPVLPSPKFPIVFHGMTGKDAREASSPSFFNIEEAQQVKAYVEALRSDRRFRITDKEIGIIAPYHAQCVKIRTLLRSFAEGIKVGSTEEFQGQERRVIIISTVRSSRDFVEYDLRHTLGFVANPRRFNVAVTRAQALLIVVGDPSVLSLDPLWRSFLNYIYNNGGWKGAPISWDPEEDVDESGGYDAGVRAQGVAEMNSFAERMEALTLQGVAAADEEADVNVDRPWRDVE</sequence>
<keyword evidence="2" id="KW-1185">Reference proteome</keyword>
<reference evidence="1" key="2">
    <citation type="journal article" date="2022" name="New Phytol.">
        <title>Evolutionary transition to the ectomycorrhizal habit in the genomes of a hyperdiverse lineage of mushroom-forming fungi.</title>
        <authorList>
            <person name="Looney B."/>
            <person name="Miyauchi S."/>
            <person name="Morin E."/>
            <person name="Drula E."/>
            <person name="Courty P.E."/>
            <person name="Kohler A."/>
            <person name="Kuo A."/>
            <person name="LaButti K."/>
            <person name="Pangilinan J."/>
            <person name="Lipzen A."/>
            <person name="Riley R."/>
            <person name="Andreopoulos W."/>
            <person name="He G."/>
            <person name="Johnson J."/>
            <person name="Nolan M."/>
            <person name="Tritt A."/>
            <person name="Barry K.W."/>
            <person name="Grigoriev I.V."/>
            <person name="Nagy L.G."/>
            <person name="Hibbett D."/>
            <person name="Henrissat B."/>
            <person name="Matheny P.B."/>
            <person name="Labbe J."/>
            <person name="Martin F.M."/>
        </authorList>
    </citation>
    <scope>NUCLEOTIDE SEQUENCE</scope>
    <source>
        <strain evidence="1">FP105234-sp</strain>
    </source>
</reference>
<name>A0ACB8RYN3_9AGAM</name>
<evidence type="ECO:0000313" key="1">
    <source>
        <dbReference type="EMBL" id="KAI0048937.1"/>
    </source>
</evidence>
<proteinExistence type="predicted"/>
<keyword evidence="1" id="KW-0378">Hydrolase</keyword>
<accession>A0ACB8RYN3</accession>
<dbReference type="EMBL" id="MU275880">
    <property type="protein sequence ID" value="KAI0048937.1"/>
    <property type="molecule type" value="Genomic_DNA"/>
</dbReference>